<feature type="transmembrane region" description="Helical" evidence="2">
    <location>
        <begin position="69"/>
        <end position="89"/>
    </location>
</feature>
<dbReference type="RefSeq" id="WP_123668890.1">
    <property type="nucleotide sequence ID" value="NZ_RJKE01000001.1"/>
</dbReference>
<protein>
    <submittedName>
        <fullName evidence="3">ATP synthase protein I</fullName>
    </submittedName>
</protein>
<feature type="transmembrane region" description="Helical" evidence="2">
    <location>
        <begin position="95"/>
        <end position="115"/>
    </location>
</feature>
<name>A0A3N1D8K4_9ACTN</name>
<evidence type="ECO:0000313" key="3">
    <source>
        <dbReference type="EMBL" id="ROO89862.1"/>
    </source>
</evidence>
<dbReference type="Proteomes" id="UP000272400">
    <property type="component" value="Unassembled WGS sequence"/>
</dbReference>
<keyword evidence="2" id="KW-0472">Membrane</keyword>
<evidence type="ECO:0000256" key="1">
    <source>
        <dbReference type="SAM" id="MobiDB-lite"/>
    </source>
</evidence>
<sequence>MDSTGKRLFAGAALPVSLAGVIAIAVGSLVAGIEGGLGAALGAVAVIAFFSLSAYVVNWASKISPQTVMIAGLASYVLKVLAMMILVSAVKGVTVFDTVVFGWTVVALAVAWIVAEFRITLDTRKPYIDEPAGAARSDDANERASHGATPI</sequence>
<feature type="transmembrane region" description="Helical" evidence="2">
    <location>
        <begin position="12"/>
        <end position="33"/>
    </location>
</feature>
<keyword evidence="4" id="KW-1185">Reference proteome</keyword>
<evidence type="ECO:0000256" key="2">
    <source>
        <dbReference type="SAM" id="Phobius"/>
    </source>
</evidence>
<gene>
    <name evidence="3" type="ORF">EDD29_7571</name>
</gene>
<feature type="transmembrane region" description="Helical" evidence="2">
    <location>
        <begin position="39"/>
        <end position="57"/>
    </location>
</feature>
<accession>A0A3N1D8K4</accession>
<feature type="compositionally biased region" description="Basic and acidic residues" evidence="1">
    <location>
        <begin position="136"/>
        <end position="145"/>
    </location>
</feature>
<dbReference type="AlphaFoldDB" id="A0A3N1D8K4"/>
<evidence type="ECO:0000313" key="4">
    <source>
        <dbReference type="Proteomes" id="UP000272400"/>
    </source>
</evidence>
<reference evidence="3 4" key="1">
    <citation type="submission" date="2018-11" db="EMBL/GenBank/DDBJ databases">
        <title>Sequencing the genomes of 1000 actinobacteria strains.</title>
        <authorList>
            <person name="Klenk H.-P."/>
        </authorList>
    </citation>
    <scope>NUCLEOTIDE SEQUENCE [LARGE SCALE GENOMIC DNA]</scope>
    <source>
        <strain evidence="3 4">DSM 44254</strain>
    </source>
</reference>
<dbReference type="OrthoDB" id="3542908at2"/>
<feature type="region of interest" description="Disordered" evidence="1">
    <location>
        <begin position="132"/>
        <end position="151"/>
    </location>
</feature>
<keyword evidence="2" id="KW-0812">Transmembrane</keyword>
<organism evidence="3 4">
    <name type="scientific">Actinocorallia herbida</name>
    <dbReference type="NCBI Taxonomy" id="58109"/>
    <lineage>
        <taxon>Bacteria</taxon>
        <taxon>Bacillati</taxon>
        <taxon>Actinomycetota</taxon>
        <taxon>Actinomycetes</taxon>
        <taxon>Streptosporangiales</taxon>
        <taxon>Thermomonosporaceae</taxon>
        <taxon>Actinocorallia</taxon>
    </lineage>
</organism>
<proteinExistence type="predicted"/>
<comment type="caution">
    <text evidence="3">The sequence shown here is derived from an EMBL/GenBank/DDBJ whole genome shotgun (WGS) entry which is preliminary data.</text>
</comment>
<keyword evidence="2" id="KW-1133">Transmembrane helix</keyword>
<dbReference type="EMBL" id="RJKE01000001">
    <property type="protein sequence ID" value="ROO89862.1"/>
    <property type="molecule type" value="Genomic_DNA"/>
</dbReference>